<evidence type="ECO:0000256" key="1">
    <source>
        <dbReference type="SAM" id="SignalP"/>
    </source>
</evidence>
<comment type="caution">
    <text evidence="2">The sequence shown here is derived from an EMBL/GenBank/DDBJ whole genome shotgun (WGS) entry which is preliminary data.</text>
</comment>
<dbReference type="PROSITE" id="PS51257">
    <property type="entry name" value="PROKAR_LIPOPROTEIN"/>
    <property type="match status" value="1"/>
</dbReference>
<sequence length="205" mass="22950">MKKLAISLLILSGFFAGCSQTAEYNKNLEVKDVAHNIAVKKPLQKTYIYMDASALGSQSIKSSTSLGEDNLKINIGEFVKNESLNFFKRAFSNLEFSTKKEILSSNDLIVMPEIYRFGYGFYSADGFNVDSKPFVNYTLNLKIYKNGIEIYNKIISKSDRIYGEKTFFGMGNTSYAQIGPIFQKALANDYSNNAVDILKAINLAN</sequence>
<keyword evidence="1" id="KW-0732">Signal</keyword>
<evidence type="ECO:0000313" key="3">
    <source>
        <dbReference type="Proteomes" id="UP000234639"/>
    </source>
</evidence>
<dbReference type="EMBL" id="PKHU01000007">
    <property type="protein sequence ID" value="PKZ28719.1"/>
    <property type="molecule type" value="Genomic_DNA"/>
</dbReference>
<gene>
    <name evidence="2" type="ORF">CYJ41_07520</name>
</gene>
<reference evidence="2 3" key="1">
    <citation type="submission" date="2017-12" db="EMBL/GenBank/DDBJ databases">
        <title>Phylogenetic diversity of female urinary microbiome.</title>
        <authorList>
            <person name="Thomas-White K."/>
            <person name="Wolfe A.J."/>
        </authorList>
    </citation>
    <scope>NUCLEOTIDE SEQUENCE [LARGE SCALE GENOMIC DNA]</scope>
    <source>
        <strain evidence="2 3">UMB0112</strain>
    </source>
</reference>
<accession>A0A2I1N8M9</accession>
<dbReference type="AlphaFoldDB" id="A0A2I1N8M9"/>
<proteinExistence type="predicted"/>
<evidence type="ECO:0000313" key="2">
    <source>
        <dbReference type="EMBL" id="PKZ28719.1"/>
    </source>
</evidence>
<dbReference type="Proteomes" id="UP000234639">
    <property type="component" value="Unassembled WGS sequence"/>
</dbReference>
<protein>
    <recommendedName>
        <fullName evidence="4">Lipoprotein</fullName>
    </recommendedName>
</protein>
<organism evidence="2 3">
    <name type="scientific">Campylobacter ureolyticus</name>
    <dbReference type="NCBI Taxonomy" id="827"/>
    <lineage>
        <taxon>Bacteria</taxon>
        <taxon>Pseudomonadati</taxon>
        <taxon>Campylobacterota</taxon>
        <taxon>Epsilonproteobacteria</taxon>
        <taxon>Campylobacterales</taxon>
        <taxon>Campylobacteraceae</taxon>
        <taxon>Campylobacter</taxon>
    </lineage>
</organism>
<feature type="chain" id="PRO_5014180897" description="Lipoprotein" evidence="1">
    <location>
        <begin position="22"/>
        <end position="205"/>
    </location>
</feature>
<dbReference type="RefSeq" id="WP_101637634.1">
    <property type="nucleotide sequence ID" value="NZ_PKHU01000007.1"/>
</dbReference>
<feature type="signal peptide" evidence="1">
    <location>
        <begin position="1"/>
        <end position="21"/>
    </location>
</feature>
<name>A0A2I1N8M9_9BACT</name>
<evidence type="ECO:0008006" key="4">
    <source>
        <dbReference type="Google" id="ProtNLM"/>
    </source>
</evidence>